<dbReference type="AlphaFoldDB" id="A0A226F713"/>
<evidence type="ECO:0000256" key="6">
    <source>
        <dbReference type="ARBA" id="ARBA00022723"/>
    </source>
</evidence>
<proteinExistence type="inferred from homology"/>
<evidence type="ECO:0000256" key="8">
    <source>
        <dbReference type="ARBA" id="ARBA00022786"/>
    </source>
</evidence>
<dbReference type="GO" id="GO:0043161">
    <property type="term" value="P:proteasome-mediated ubiquitin-dependent protein catabolic process"/>
    <property type="evidence" value="ECO:0007669"/>
    <property type="project" value="TreeGrafter"/>
</dbReference>
<dbReference type="PANTHER" id="PTHR45877:SF2">
    <property type="entry name" value="E3 UBIQUITIN-PROTEIN LIGASE SINA-RELATED"/>
    <property type="match status" value="1"/>
</dbReference>
<comment type="similarity">
    <text evidence="3">Belongs to the SINA (Seven in absentia) family.</text>
</comment>
<comment type="catalytic activity">
    <reaction evidence="1">
        <text>S-ubiquitinyl-[E2 ubiquitin-conjugating enzyme]-L-cysteine + [acceptor protein]-L-lysine = [E2 ubiquitin-conjugating enzyme]-L-cysteine + N(6)-ubiquitinyl-[acceptor protein]-L-lysine.</text>
        <dbReference type="EC" id="2.3.2.27"/>
    </reaction>
</comment>
<evidence type="ECO:0000256" key="3">
    <source>
        <dbReference type="ARBA" id="ARBA00009119"/>
    </source>
</evidence>
<evidence type="ECO:0000256" key="4">
    <source>
        <dbReference type="ARBA" id="ARBA00012483"/>
    </source>
</evidence>
<keyword evidence="14" id="KW-1185">Reference proteome</keyword>
<evidence type="ECO:0000256" key="9">
    <source>
        <dbReference type="ARBA" id="ARBA00022833"/>
    </source>
</evidence>
<keyword evidence="5" id="KW-0808">Transferase</keyword>
<feature type="transmembrane region" description="Helical" evidence="11">
    <location>
        <begin position="328"/>
        <end position="347"/>
    </location>
</feature>
<keyword evidence="11" id="KW-0812">Transmembrane</keyword>
<keyword evidence="7 10" id="KW-0863">Zinc-finger</keyword>
<evidence type="ECO:0000256" key="11">
    <source>
        <dbReference type="SAM" id="Phobius"/>
    </source>
</evidence>
<evidence type="ECO:0000256" key="2">
    <source>
        <dbReference type="ARBA" id="ARBA00004906"/>
    </source>
</evidence>
<evidence type="ECO:0000256" key="5">
    <source>
        <dbReference type="ARBA" id="ARBA00022679"/>
    </source>
</evidence>
<dbReference type="InterPro" id="IPR013083">
    <property type="entry name" value="Znf_RING/FYVE/PHD"/>
</dbReference>
<dbReference type="STRING" id="158441.A0A226F713"/>
<dbReference type="GO" id="GO:0016567">
    <property type="term" value="P:protein ubiquitination"/>
    <property type="evidence" value="ECO:0007669"/>
    <property type="project" value="UniProtKB-UniPathway"/>
</dbReference>
<name>A0A226F713_FOLCA</name>
<dbReference type="Gene3D" id="3.30.40.10">
    <property type="entry name" value="Zinc/RING finger domain, C3HC4 (zinc finger)"/>
    <property type="match status" value="2"/>
</dbReference>
<dbReference type="PANTHER" id="PTHR45877">
    <property type="entry name" value="E3 UBIQUITIN-PROTEIN LIGASE SIAH2"/>
    <property type="match status" value="1"/>
</dbReference>
<dbReference type="GO" id="GO:0005737">
    <property type="term" value="C:cytoplasm"/>
    <property type="evidence" value="ECO:0007669"/>
    <property type="project" value="TreeGrafter"/>
</dbReference>
<keyword evidence="6" id="KW-0479">Metal-binding</keyword>
<keyword evidence="11" id="KW-1133">Transmembrane helix</keyword>
<evidence type="ECO:0000256" key="10">
    <source>
        <dbReference type="PROSITE-ProRule" id="PRU00455"/>
    </source>
</evidence>
<dbReference type="EC" id="2.3.2.27" evidence="4"/>
<comment type="pathway">
    <text evidence="2">Protein modification; protein ubiquitination.</text>
</comment>
<dbReference type="Proteomes" id="UP000198287">
    <property type="component" value="Unassembled WGS sequence"/>
</dbReference>
<evidence type="ECO:0000256" key="7">
    <source>
        <dbReference type="ARBA" id="ARBA00022771"/>
    </source>
</evidence>
<dbReference type="UniPathway" id="UPA00143"/>
<dbReference type="PROSITE" id="PS51081">
    <property type="entry name" value="ZF_SIAH"/>
    <property type="match status" value="1"/>
</dbReference>
<evidence type="ECO:0000313" key="14">
    <source>
        <dbReference type="Proteomes" id="UP000198287"/>
    </source>
</evidence>
<dbReference type="EMBL" id="LNIX01000001">
    <property type="protein sequence ID" value="OXA65120.1"/>
    <property type="molecule type" value="Genomic_DNA"/>
</dbReference>
<reference evidence="13 14" key="1">
    <citation type="submission" date="2015-12" db="EMBL/GenBank/DDBJ databases">
        <title>The genome of Folsomia candida.</title>
        <authorList>
            <person name="Faddeeva A."/>
            <person name="Derks M.F."/>
            <person name="Anvar Y."/>
            <person name="Smit S."/>
            <person name="Van Straalen N."/>
            <person name="Roelofs D."/>
        </authorList>
    </citation>
    <scope>NUCLEOTIDE SEQUENCE [LARGE SCALE GENOMIC DNA]</scope>
    <source>
        <strain evidence="13 14">VU population</strain>
        <tissue evidence="13">Whole body</tissue>
    </source>
</reference>
<dbReference type="GO" id="GO:0031624">
    <property type="term" value="F:ubiquitin conjugating enzyme binding"/>
    <property type="evidence" value="ECO:0007669"/>
    <property type="project" value="TreeGrafter"/>
</dbReference>
<dbReference type="SUPFAM" id="SSF49599">
    <property type="entry name" value="TRAF domain-like"/>
    <property type="match status" value="1"/>
</dbReference>
<evidence type="ECO:0000313" key="13">
    <source>
        <dbReference type="EMBL" id="OXA65120.1"/>
    </source>
</evidence>
<protein>
    <recommendedName>
        <fullName evidence="4">RING-type E3 ubiquitin transferase</fullName>
        <ecNumber evidence="4">2.3.2.27</ecNumber>
    </recommendedName>
</protein>
<comment type="caution">
    <text evidence="13">The sequence shown here is derived from an EMBL/GenBank/DDBJ whole genome shotgun (WGS) entry which is preliminary data.</text>
</comment>
<dbReference type="GO" id="GO:0008270">
    <property type="term" value="F:zinc ion binding"/>
    <property type="evidence" value="ECO:0007669"/>
    <property type="project" value="UniProtKB-KW"/>
</dbReference>
<dbReference type="Pfam" id="PF21362">
    <property type="entry name" value="Sina_RING"/>
    <property type="match status" value="1"/>
</dbReference>
<evidence type="ECO:0000256" key="1">
    <source>
        <dbReference type="ARBA" id="ARBA00000900"/>
    </source>
</evidence>
<dbReference type="OMA" id="PPIFSCE"/>
<evidence type="ECO:0000259" key="12">
    <source>
        <dbReference type="PROSITE" id="PS51081"/>
    </source>
</evidence>
<keyword evidence="8" id="KW-0833">Ubl conjugation pathway</keyword>
<dbReference type="InterPro" id="IPR004162">
    <property type="entry name" value="SINA-like_animal"/>
</dbReference>
<keyword evidence="11" id="KW-0472">Membrane</keyword>
<keyword evidence="9" id="KW-0862">Zinc</keyword>
<dbReference type="OrthoDB" id="4788989at2759"/>
<organism evidence="13 14">
    <name type="scientific">Folsomia candida</name>
    <name type="common">Springtail</name>
    <dbReference type="NCBI Taxonomy" id="158441"/>
    <lineage>
        <taxon>Eukaryota</taxon>
        <taxon>Metazoa</taxon>
        <taxon>Ecdysozoa</taxon>
        <taxon>Arthropoda</taxon>
        <taxon>Hexapoda</taxon>
        <taxon>Collembola</taxon>
        <taxon>Entomobryomorpha</taxon>
        <taxon>Isotomoidea</taxon>
        <taxon>Isotomidae</taxon>
        <taxon>Proisotominae</taxon>
        <taxon>Folsomia</taxon>
    </lineage>
</organism>
<dbReference type="GO" id="GO:0061630">
    <property type="term" value="F:ubiquitin protein ligase activity"/>
    <property type="evidence" value="ECO:0007669"/>
    <property type="project" value="UniProtKB-EC"/>
</dbReference>
<sequence length="379" mass="43157">MSENLQGFTRVIRITSKNSMSINGDIDVPLPDDQLIQILECPICAEFPSPPIFSCEKGHFICNGCIRLVDACTSCLSPFTQVRNYPLEAIVERTKFKCRYRDLGCEESVLGATYVAHVDNCLFRPLKCREAENAPCCLSNFYPNTYLQHLISSHQTAGEIIDDNNPLVASFTQKLGNKFDTMYVKFPGRYDRSFLLHTQKHKSFICWWVTCLAMEDKGRQATLSWSKIQNAALPRSSVGKTFTIKWKVEIQHENKQFEEIRDSGNCAVLPLQHLNQFKTDGNDDGLETAPQWVLGLDIAKTDKMEDVTNLNVPVHNNAKSLLTTIKHYSPLFALIIVGIVVCLYYGLRDKVAERNAPEIEYYGHRGFYFPKKTMQNTEF</sequence>
<feature type="domain" description="SIAH-type" evidence="12">
    <location>
        <begin position="93"/>
        <end position="155"/>
    </location>
</feature>
<gene>
    <name evidence="13" type="ORF">Fcan01_02477</name>
</gene>
<dbReference type="InterPro" id="IPR013010">
    <property type="entry name" value="Znf_SIAH"/>
</dbReference>
<dbReference type="InterPro" id="IPR049548">
    <property type="entry name" value="Sina-like_RING"/>
</dbReference>
<accession>A0A226F713</accession>